<evidence type="ECO:0000259" key="13">
    <source>
        <dbReference type="PROSITE" id="PS50880"/>
    </source>
</evidence>
<name>A0A6A8MDN3_9LACO</name>
<dbReference type="InterPro" id="IPR025589">
    <property type="entry name" value="Toprim_C_rpt"/>
</dbReference>
<evidence type="ECO:0000256" key="10">
    <source>
        <dbReference type="ARBA" id="ARBA00031985"/>
    </source>
</evidence>
<comment type="caution">
    <text evidence="15">The sequence shown here is derived from an EMBL/GenBank/DDBJ whole genome shotgun (WGS) entry which is preliminary data.</text>
</comment>
<evidence type="ECO:0000256" key="11">
    <source>
        <dbReference type="ARBA" id="ARBA00032235"/>
    </source>
</evidence>
<dbReference type="SMART" id="SM00437">
    <property type="entry name" value="TOP1Ac"/>
    <property type="match status" value="1"/>
</dbReference>
<dbReference type="Pfam" id="PF13342">
    <property type="entry name" value="Toprim_Crpt"/>
    <property type="match status" value="1"/>
</dbReference>
<evidence type="ECO:0000256" key="2">
    <source>
        <dbReference type="ARBA" id="ARBA00009446"/>
    </source>
</evidence>
<dbReference type="InterPro" id="IPR005738">
    <property type="entry name" value="TopoIII"/>
</dbReference>
<dbReference type="GO" id="GO:0043597">
    <property type="term" value="C:cytoplasmic replication fork"/>
    <property type="evidence" value="ECO:0007669"/>
    <property type="project" value="TreeGrafter"/>
</dbReference>
<dbReference type="PRINTS" id="PR00417">
    <property type="entry name" value="PRTPISMRASEI"/>
</dbReference>
<gene>
    <name evidence="15" type="primary">topB</name>
    <name evidence="15" type="ORF">FYJ62_03365</name>
</gene>
<dbReference type="PANTHER" id="PTHR11390">
    <property type="entry name" value="PROKARYOTIC DNA TOPOISOMERASE"/>
    <property type="match status" value="1"/>
</dbReference>
<dbReference type="Gene3D" id="3.40.50.140">
    <property type="match status" value="1"/>
</dbReference>
<dbReference type="Gene3D" id="2.70.20.10">
    <property type="entry name" value="Topoisomerase I, domain 3"/>
    <property type="match status" value="1"/>
</dbReference>
<dbReference type="EC" id="5.6.2.1" evidence="3"/>
<keyword evidence="7" id="KW-0238">DNA-binding</keyword>
<evidence type="ECO:0000256" key="6">
    <source>
        <dbReference type="ARBA" id="ARBA00023029"/>
    </source>
</evidence>
<dbReference type="Gene3D" id="1.10.460.10">
    <property type="entry name" value="Topoisomerase I, domain 2"/>
    <property type="match status" value="1"/>
</dbReference>
<evidence type="ECO:0000256" key="7">
    <source>
        <dbReference type="ARBA" id="ARBA00023125"/>
    </source>
</evidence>
<feature type="domain" description="Topo IA-type catalytic" evidence="14">
    <location>
        <begin position="159"/>
        <end position="600"/>
    </location>
</feature>
<keyword evidence="16" id="KW-1185">Reference proteome</keyword>
<evidence type="ECO:0000256" key="4">
    <source>
        <dbReference type="ARBA" id="ARBA00022723"/>
    </source>
</evidence>
<dbReference type="CDD" id="cd00186">
    <property type="entry name" value="TOP1Ac"/>
    <property type="match status" value="1"/>
</dbReference>
<dbReference type="NCBIfam" id="TIGR01056">
    <property type="entry name" value="topB"/>
    <property type="match status" value="1"/>
</dbReference>
<dbReference type="EMBL" id="VUMX01000006">
    <property type="protein sequence ID" value="MST86699.1"/>
    <property type="molecule type" value="Genomic_DNA"/>
</dbReference>
<keyword evidence="5" id="KW-0460">Magnesium</keyword>
<dbReference type="InterPro" id="IPR013824">
    <property type="entry name" value="Topo_IA_cen_sub1"/>
</dbReference>
<dbReference type="InterPro" id="IPR023405">
    <property type="entry name" value="Topo_IA_core_domain"/>
</dbReference>
<evidence type="ECO:0000313" key="16">
    <source>
        <dbReference type="Proteomes" id="UP000438120"/>
    </source>
</evidence>
<accession>A0A6A8MDN3</accession>
<dbReference type="PROSITE" id="PS50880">
    <property type="entry name" value="TOPRIM"/>
    <property type="match status" value="1"/>
</dbReference>
<proteinExistence type="inferred from homology"/>
<evidence type="ECO:0000256" key="12">
    <source>
        <dbReference type="ARBA" id="ARBA00032877"/>
    </source>
</evidence>
<dbReference type="InterPro" id="IPR000380">
    <property type="entry name" value="Topo_IA"/>
</dbReference>
<dbReference type="GO" id="GO:0006265">
    <property type="term" value="P:DNA topological change"/>
    <property type="evidence" value="ECO:0007669"/>
    <property type="project" value="InterPro"/>
</dbReference>
<sequence length="712" mass="80454">MTTVILAEKPSQARAYAEAFAQSKKGEGLIYVADPILPRDTVITYGFGHLVELAMPEVYDPKYKRWAMKYLPIFPDSYKYFVPRDKQKQFKIVSSLLKKADTIVVATDSDREGENIAWSIMRQSGIDPRKKRLYRLWINSLEKSAIREGFQNLRNGWDFFTRYKEAQTRQISDWLVGMNGSPLFTLQLRKQGIKGVYSIGRVQTPTLYMVYQRDEEIDHFKPVPYTELTADFWASRHKFSGKLEPYQRFETPASLYQFLEQKGMGLGKQEGVVEKLKKEVKQVASPSLFSLSSLQSEANRRFRASASQTLKAVQNLYENKFLSYPRTDCNYITDKEYAYLAQNLDKYLAMLDNGEAKDQLKPVGPDKRYVNSAKVQEHHAIIPTRTTPAPARLAKMSRLDQQVYDLVVRRTLGMFLKPYEYEKTTALIRVDKLLFKATGNVTVNRGWKVLETRKEKAGGLPQLAEGQALSARLSEEQKETKPPAKFTEGTLITAMKTAGKTLDDEEAQAILKDVEGIGTEATRASTIDILKKRGYLEAKKNQLTVTPSGQILAKAAEAEPLLVSAQMTAQWEKALKQIGQGQRSQDNFLEQIKRFISQMIQQVPDKLAIDPQLADRAKAEKQAAEGIAVCPVCKAGQIMDKGKFYGCSNYKSGCRFTLPKKFAGKSLGKRIVRTLASKGKTDKLDGFVSKKTGQRYSAKLQLEGDKLALAFD</sequence>
<dbReference type="PROSITE" id="PS52039">
    <property type="entry name" value="TOPO_IA_2"/>
    <property type="match status" value="1"/>
</dbReference>
<evidence type="ECO:0000256" key="5">
    <source>
        <dbReference type="ARBA" id="ARBA00022842"/>
    </source>
</evidence>
<dbReference type="PROSITE" id="PS00396">
    <property type="entry name" value="TOPO_IA_1"/>
    <property type="match status" value="1"/>
</dbReference>
<evidence type="ECO:0000259" key="14">
    <source>
        <dbReference type="PROSITE" id="PS52039"/>
    </source>
</evidence>
<evidence type="ECO:0000256" key="3">
    <source>
        <dbReference type="ARBA" id="ARBA00012891"/>
    </source>
</evidence>
<organism evidence="15 16">
    <name type="scientific">Lactobacillus porci</name>
    <dbReference type="NCBI Taxonomy" id="2012477"/>
    <lineage>
        <taxon>Bacteria</taxon>
        <taxon>Bacillati</taxon>
        <taxon>Bacillota</taxon>
        <taxon>Bacilli</taxon>
        <taxon>Lactobacillales</taxon>
        <taxon>Lactobacillaceae</taxon>
        <taxon>Lactobacillus</taxon>
    </lineage>
</organism>
<dbReference type="PANTHER" id="PTHR11390:SF21">
    <property type="entry name" value="DNA TOPOISOMERASE 3-ALPHA"/>
    <property type="match status" value="1"/>
</dbReference>
<dbReference type="SMART" id="SM00493">
    <property type="entry name" value="TOPRIM"/>
    <property type="match status" value="1"/>
</dbReference>
<dbReference type="InterPro" id="IPR006171">
    <property type="entry name" value="TOPRIM_dom"/>
</dbReference>
<protein>
    <recommendedName>
        <fullName evidence="3">DNA topoisomerase</fullName>
        <ecNumber evidence="3">5.6.2.1</ecNumber>
    </recommendedName>
    <alternativeName>
        <fullName evidence="12">Omega-protein</fullName>
    </alternativeName>
    <alternativeName>
        <fullName evidence="11">Relaxing enzyme</fullName>
    </alternativeName>
    <alternativeName>
        <fullName evidence="9">Swivelase</fullName>
    </alternativeName>
    <alternativeName>
        <fullName evidence="10">Untwisting enzyme</fullName>
    </alternativeName>
</protein>
<dbReference type="InterPro" id="IPR003601">
    <property type="entry name" value="Topo_IA_2"/>
</dbReference>
<evidence type="ECO:0000313" key="15">
    <source>
        <dbReference type="EMBL" id="MST86699.1"/>
    </source>
</evidence>
<dbReference type="GO" id="GO:0006310">
    <property type="term" value="P:DNA recombination"/>
    <property type="evidence" value="ECO:0007669"/>
    <property type="project" value="TreeGrafter"/>
</dbReference>
<feature type="domain" description="Toprim" evidence="13">
    <location>
        <begin position="2"/>
        <end position="141"/>
    </location>
</feature>
<dbReference type="InterPro" id="IPR013825">
    <property type="entry name" value="Topo_IA_cen_sub2"/>
</dbReference>
<dbReference type="AlphaFoldDB" id="A0A6A8MDN3"/>
<dbReference type="InterPro" id="IPR013826">
    <property type="entry name" value="Topo_IA_cen_sub3"/>
</dbReference>
<keyword evidence="4" id="KW-0479">Metal-binding</keyword>
<evidence type="ECO:0000256" key="8">
    <source>
        <dbReference type="ARBA" id="ARBA00023235"/>
    </source>
</evidence>
<keyword evidence="8 15" id="KW-0413">Isomerase</keyword>
<dbReference type="Proteomes" id="UP000438120">
    <property type="component" value="Unassembled WGS sequence"/>
</dbReference>
<dbReference type="GO" id="GO:0003917">
    <property type="term" value="F:DNA topoisomerase type I (single strand cut, ATP-independent) activity"/>
    <property type="evidence" value="ECO:0007669"/>
    <property type="project" value="UniProtKB-EC"/>
</dbReference>
<keyword evidence="6" id="KW-0799">Topoisomerase</keyword>
<dbReference type="SUPFAM" id="SSF56712">
    <property type="entry name" value="Prokaryotic type I DNA topoisomerase"/>
    <property type="match status" value="1"/>
</dbReference>
<dbReference type="RefSeq" id="WP_154547724.1">
    <property type="nucleotide sequence ID" value="NZ_VUMX01000006.1"/>
</dbReference>
<dbReference type="InterPro" id="IPR003602">
    <property type="entry name" value="Topo_IA_DNA-bd_dom"/>
</dbReference>
<dbReference type="InterPro" id="IPR013497">
    <property type="entry name" value="Topo_IA_cen"/>
</dbReference>
<evidence type="ECO:0000256" key="1">
    <source>
        <dbReference type="ARBA" id="ARBA00000213"/>
    </source>
</evidence>
<dbReference type="Gene3D" id="1.10.290.10">
    <property type="entry name" value="Topoisomerase I, domain 4"/>
    <property type="match status" value="1"/>
</dbReference>
<evidence type="ECO:0000256" key="9">
    <source>
        <dbReference type="ARBA" id="ARBA00030003"/>
    </source>
</evidence>
<dbReference type="OrthoDB" id="9803554at2"/>
<dbReference type="Pfam" id="PF01131">
    <property type="entry name" value="Topoisom_bac"/>
    <property type="match status" value="1"/>
</dbReference>
<dbReference type="Pfam" id="PF01751">
    <property type="entry name" value="Toprim"/>
    <property type="match status" value="1"/>
</dbReference>
<dbReference type="GO" id="GO:0046872">
    <property type="term" value="F:metal ion binding"/>
    <property type="evidence" value="ECO:0007669"/>
    <property type="project" value="UniProtKB-KW"/>
</dbReference>
<comment type="similarity">
    <text evidence="2">Belongs to the type IA topoisomerase family.</text>
</comment>
<dbReference type="CDD" id="cd03362">
    <property type="entry name" value="TOPRIM_TopoIA_TopoIII"/>
    <property type="match status" value="1"/>
</dbReference>
<dbReference type="InterPro" id="IPR023406">
    <property type="entry name" value="Topo_IA_AS"/>
</dbReference>
<dbReference type="GO" id="GO:0006281">
    <property type="term" value="P:DNA repair"/>
    <property type="evidence" value="ECO:0007669"/>
    <property type="project" value="TreeGrafter"/>
</dbReference>
<dbReference type="InterPro" id="IPR034144">
    <property type="entry name" value="TOPRIM_TopoIII"/>
</dbReference>
<dbReference type="NCBIfam" id="NF005829">
    <property type="entry name" value="PRK07726.1"/>
    <property type="match status" value="1"/>
</dbReference>
<comment type="catalytic activity">
    <reaction evidence="1">
        <text>ATP-independent breakage of single-stranded DNA, followed by passage and rejoining.</text>
        <dbReference type="EC" id="5.6.2.1"/>
    </reaction>
</comment>
<dbReference type="SMART" id="SM00436">
    <property type="entry name" value="TOP1Bc"/>
    <property type="match status" value="1"/>
</dbReference>
<reference evidence="15 16" key="1">
    <citation type="submission" date="2019-08" db="EMBL/GenBank/DDBJ databases">
        <title>In-depth cultivation of the pig gut microbiome towards novel bacterial diversity and tailored functional studies.</title>
        <authorList>
            <person name="Wylensek D."/>
            <person name="Hitch T.C.A."/>
            <person name="Clavel T."/>
        </authorList>
    </citation>
    <scope>NUCLEOTIDE SEQUENCE [LARGE SCALE GENOMIC DNA]</scope>
    <source>
        <strain evidence="15 16">Bifido-178-WT-2B</strain>
    </source>
</reference>
<dbReference type="GO" id="GO:0003677">
    <property type="term" value="F:DNA binding"/>
    <property type="evidence" value="ECO:0007669"/>
    <property type="project" value="UniProtKB-KW"/>
</dbReference>